<feature type="compositionally biased region" description="Polar residues" evidence="1">
    <location>
        <begin position="241"/>
        <end position="250"/>
    </location>
</feature>
<dbReference type="InterPro" id="IPR009604">
    <property type="entry name" value="LsmAD_domain"/>
</dbReference>
<feature type="region of interest" description="Disordered" evidence="1">
    <location>
        <begin position="652"/>
        <end position="688"/>
    </location>
</feature>
<feature type="region of interest" description="Disordered" evidence="1">
    <location>
        <begin position="455"/>
        <end position="476"/>
    </location>
</feature>
<feature type="region of interest" description="Disordered" evidence="1">
    <location>
        <begin position="109"/>
        <end position="128"/>
    </location>
</feature>
<feature type="compositionally biased region" description="Polar residues" evidence="1">
    <location>
        <begin position="410"/>
        <end position="430"/>
    </location>
</feature>
<feature type="compositionally biased region" description="Basic and acidic residues" evidence="1">
    <location>
        <begin position="218"/>
        <end position="228"/>
    </location>
</feature>
<protein>
    <recommendedName>
        <fullName evidence="2">LsmAD domain-containing protein</fullName>
    </recommendedName>
</protein>
<proteinExistence type="predicted"/>
<evidence type="ECO:0000313" key="3">
    <source>
        <dbReference type="EMBL" id="EPE29510.1"/>
    </source>
</evidence>
<organism evidence="3 4">
    <name type="scientific">Glarea lozoyensis (strain ATCC 20868 / MF5171)</name>
    <dbReference type="NCBI Taxonomy" id="1116229"/>
    <lineage>
        <taxon>Eukaryota</taxon>
        <taxon>Fungi</taxon>
        <taxon>Dikarya</taxon>
        <taxon>Ascomycota</taxon>
        <taxon>Pezizomycotina</taxon>
        <taxon>Leotiomycetes</taxon>
        <taxon>Helotiales</taxon>
        <taxon>Helotiaceae</taxon>
        <taxon>Glarea</taxon>
    </lineage>
</organism>
<sequence length="929" mass="100358">MVQGKKASDMSNGGSKYQTNMSNQRKDMVDSRAGVNKAQNGNSASFRTDSAISGSKGQGERVLQRWVPDAPEAEDGSLESTRKAGPVWDQFAENERRFGLKSDYDENIYTTPIDKSHPQYKQRVADADKKAKEIERSVTTNVHVAEERITDNLTADSSGLDEEDKYSGVRRPQDFPPLSSSTNNSNKYTPPARRAPTGQSTVSGAPVDPAIISSQLARPDKPVADKKPALSANAKGEVATPPTTTESSVIATPDSKPAVPKATPSATNTVSPKVTAEGSIERDVAGAFRTFALRERTRVESARISKARNDKELKLSDLKKFADSFKLNTPVPEDLIPIIAKDPVRQQEIKENAKRNAEAKPSPAESAKPIAPIPDAKAASQRPVPSHGTPSSNMPNRQTPNRNAGFPNQGGYNSQNFRGDRSAQGQQIPVQQGRGGPGNLGARLRSLEQQKHNQMPLNPMPIHEARLPPTGPSNGVDPNFSRRSSGVNSAQGGRLNPMISEFRPSPFAASFNPNAIPSSGSSPRTAANAVETPVPAPIARSLLKRKPIPASERPSLEAKFDALEHIMSIKPGPGRDWSKSGGLKPAFDTPPTWRQVADDEKPGSTMHQTYKKLFEEAPFANQAMSSPNPSHAVPPVPHQHQLPFHLQQGVHNMNQRQSPRQPSMNLPNQHGHGPAPSFNGPDEHRMMPSQSAQSFASPRLHNIPVAAYPSPMNQSAQLYNPQMVPFPGGGPPLYPNRSLSGSHQFIPQQTHMGPTIMMQNPTNGFMTSQGMAPGPQMMYPPGQQGHFIPQGNGPPIMPVNGYPSPGRGAPMMMSQGSQQGHQQPPMFGVNPGMSPGPQYGQPVYAQAPPNQMQIRNGYPGGPNHFGASPQQQMHQFVPQPRNNHQNGGNYNNNNKNFQPHNQQHANVSPANPASNGSQPRASEGPEEAK</sequence>
<dbReference type="SMART" id="SM01272">
    <property type="entry name" value="LsmAD"/>
    <property type="match status" value="1"/>
</dbReference>
<dbReference type="HOGENOM" id="CLU_007072_0_0_1"/>
<dbReference type="PANTHER" id="PTHR12854">
    <property type="entry name" value="ATAXIN 2-RELATED"/>
    <property type="match status" value="1"/>
</dbReference>
<feature type="region of interest" description="Disordered" evidence="1">
    <location>
        <begin position="349"/>
        <end position="442"/>
    </location>
</feature>
<dbReference type="GO" id="GO:0003729">
    <property type="term" value="F:mRNA binding"/>
    <property type="evidence" value="ECO:0007669"/>
    <property type="project" value="TreeGrafter"/>
</dbReference>
<evidence type="ECO:0000259" key="2">
    <source>
        <dbReference type="SMART" id="SM01272"/>
    </source>
</evidence>
<dbReference type="KEGG" id="glz:GLAREA_00670"/>
<dbReference type="STRING" id="1116229.S3CV29"/>
<dbReference type="EMBL" id="KE145367">
    <property type="protein sequence ID" value="EPE29510.1"/>
    <property type="molecule type" value="Genomic_DNA"/>
</dbReference>
<feature type="compositionally biased region" description="Low complexity" evidence="1">
    <location>
        <begin position="882"/>
        <end position="904"/>
    </location>
</feature>
<dbReference type="GO" id="GO:0010494">
    <property type="term" value="C:cytoplasmic stress granule"/>
    <property type="evidence" value="ECO:0007669"/>
    <property type="project" value="TreeGrafter"/>
</dbReference>
<feature type="compositionally biased region" description="Polar residues" evidence="1">
    <location>
        <begin position="652"/>
        <end position="668"/>
    </location>
</feature>
<dbReference type="PANTHER" id="PTHR12854:SF7">
    <property type="entry name" value="ATAXIN-2 HOMOLOG"/>
    <property type="match status" value="1"/>
</dbReference>
<dbReference type="Pfam" id="PF06741">
    <property type="entry name" value="LsmAD"/>
    <property type="match status" value="1"/>
</dbReference>
<feature type="compositionally biased region" description="Low complexity" evidence="1">
    <location>
        <begin position="367"/>
        <end position="379"/>
    </location>
</feature>
<gene>
    <name evidence="3" type="ORF">GLAREA_00670</name>
</gene>
<dbReference type="RefSeq" id="XP_008083619.1">
    <property type="nucleotide sequence ID" value="XM_008085428.1"/>
</dbReference>
<feature type="compositionally biased region" description="Polar residues" evidence="1">
    <location>
        <begin position="178"/>
        <end position="188"/>
    </location>
</feature>
<feature type="compositionally biased region" description="Basic and acidic residues" evidence="1">
    <location>
        <begin position="349"/>
        <end position="358"/>
    </location>
</feature>
<feature type="compositionally biased region" description="Polar residues" evidence="1">
    <location>
        <begin position="905"/>
        <end position="920"/>
    </location>
</feature>
<feature type="compositionally biased region" description="Polar residues" evidence="1">
    <location>
        <begin position="388"/>
        <end position="402"/>
    </location>
</feature>
<reference evidence="3 4" key="1">
    <citation type="journal article" date="2013" name="BMC Genomics">
        <title>Genomics-driven discovery of the pneumocandin biosynthetic gene cluster in the fungus Glarea lozoyensis.</title>
        <authorList>
            <person name="Chen L."/>
            <person name="Yue Q."/>
            <person name="Zhang X."/>
            <person name="Xiang M."/>
            <person name="Wang C."/>
            <person name="Li S."/>
            <person name="Che Y."/>
            <person name="Ortiz-Lopez F.J."/>
            <person name="Bills G.F."/>
            <person name="Liu X."/>
            <person name="An Z."/>
        </authorList>
    </citation>
    <scope>NUCLEOTIDE SEQUENCE [LARGE SCALE GENOMIC DNA]</scope>
    <source>
        <strain evidence="4">ATCC 20868 / MF5171</strain>
    </source>
</reference>
<accession>S3CV29</accession>
<feature type="region of interest" description="Disordered" evidence="1">
    <location>
        <begin position="69"/>
        <end position="88"/>
    </location>
</feature>
<feature type="domain" description="LsmAD" evidence="2">
    <location>
        <begin position="98"/>
        <end position="172"/>
    </location>
</feature>
<dbReference type="OMA" id="RMQMSAS"/>
<dbReference type="InterPro" id="IPR045117">
    <property type="entry name" value="ATXN2-like"/>
</dbReference>
<keyword evidence="4" id="KW-1185">Reference proteome</keyword>
<dbReference type="GO" id="GO:0034063">
    <property type="term" value="P:stress granule assembly"/>
    <property type="evidence" value="ECO:0007669"/>
    <property type="project" value="TreeGrafter"/>
</dbReference>
<dbReference type="GeneID" id="19459728"/>
<dbReference type="AlphaFoldDB" id="S3CV29"/>
<feature type="region of interest" description="Disordered" evidence="1">
    <location>
        <begin position="1"/>
        <end position="63"/>
    </location>
</feature>
<name>S3CV29_GLAL2</name>
<feature type="compositionally biased region" description="Polar residues" evidence="1">
    <location>
        <begin position="9"/>
        <end position="23"/>
    </location>
</feature>
<evidence type="ECO:0000256" key="1">
    <source>
        <dbReference type="SAM" id="MobiDB-lite"/>
    </source>
</evidence>
<feature type="region of interest" description="Disordered" evidence="1">
    <location>
        <begin position="850"/>
        <end position="929"/>
    </location>
</feature>
<feature type="compositionally biased region" description="Polar residues" evidence="1">
    <location>
        <begin position="37"/>
        <end position="55"/>
    </location>
</feature>
<feature type="region of interest" description="Disordered" evidence="1">
    <location>
        <begin position="571"/>
        <end position="603"/>
    </location>
</feature>
<dbReference type="OrthoDB" id="2275718at2759"/>
<feature type="region of interest" description="Disordered" evidence="1">
    <location>
        <begin position="138"/>
        <end position="274"/>
    </location>
</feature>
<evidence type="ECO:0000313" key="4">
    <source>
        <dbReference type="Proteomes" id="UP000016922"/>
    </source>
</evidence>
<dbReference type="Proteomes" id="UP000016922">
    <property type="component" value="Unassembled WGS sequence"/>
</dbReference>
<dbReference type="eggNOG" id="KOG2375">
    <property type="taxonomic scope" value="Eukaryota"/>
</dbReference>